<reference evidence="2 3" key="1">
    <citation type="submission" date="2018-10" db="EMBL/GenBank/DDBJ databases">
        <title>Genomic Encyclopedia of Type Strains, Phase IV (KMG-IV): sequencing the most valuable type-strain genomes for metagenomic binning, comparative biology and taxonomic classification.</title>
        <authorList>
            <person name="Goeker M."/>
        </authorList>
    </citation>
    <scope>NUCLEOTIDE SEQUENCE [LARGE SCALE GENOMIC DNA]</scope>
    <source>
        <strain evidence="2 3">DSM 25080</strain>
    </source>
</reference>
<gene>
    <name evidence="2" type="ORF">DFR27_2434</name>
</gene>
<dbReference type="InterPro" id="IPR002575">
    <property type="entry name" value="Aminoglycoside_PTrfase"/>
</dbReference>
<dbReference type="SUPFAM" id="SSF56112">
    <property type="entry name" value="Protein kinase-like (PK-like)"/>
    <property type="match status" value="1"/>
</dbReference>
<dbReference type="OrthoDB" id="9809275at2"/>
<comment type="caution">
    <text evidence="2">The sequence shown here is derived from an EMBL/GenBank/DDBJ whole genome shotgun (WGS) entry which is preliminary data.</text>
</comment>
<dbReference type="Proteomes" id="UP000267187">
    <property type="component" value="Unassembled WGS sequence"/>
</dbReference>
<dbReference type="AlphaFoldDB" id="A0A3M0A569"/>
<organism evidence="2 3">
    <name type="scientific">Umboniibacter marinipuniceus</name>
    <dbReference type="NCBI Taxonomy" id="569599"/>
    <lineage>
        <taxon>Bacteria</taxon>
        <taxon>Pseudomonadati</taxon>
        <taxon>Pseudomonadota</taxon>
        <taxon>Gammaproteobacteria</taxon>
        <taxon>Cellvibrionales</taxon>
        <taxon>Cellvibrionaceae</taxon>
        <taxon>Umboniibacter</taxon>
    </lineage>
</organism>
<keyword evidence="3" id="KW-1185">Reference proteome</keyword>
<proteinExistence type="predicted"/>
<dbReference type="EMBL" id="REFJ01000007">
    <property type="protein sequence ID" value="RMA77615.1"/>
    <property type="molecule type" value="Genomic_DNA"/>
</dbReference>
<dbReference type="RefSeq" id="WP_121877737.1">
    <property type="nucleotide sequence ID" value="NZ_REFJ01000007.1"/>
</dbReference>
<dbReference type="Pfam" id="PF01636">
    <property type="entry name" value="APH"/>
    <property type="match status" value="1"/>
</dbReference>
<dbReference type="Gene3D" id="3.30.200.20">
    <property type="entry name" value="Phosphorylase Kinase, domain 1"/>
    <property type="match status" value="1"/>
</dbReference>
<evidence type="ECO:0000313" key="2">
    <source>
        <dbReference type="EMBL" id="RMA77615.1"/>
    </source>
</evidence>
<protein>
    <recommendedName>
        <fullName evidence="1">Aminoglycoside phosphotransferase domain-containing protein</fullName>
    </recommendedName>
</protein>
<name>A0A3M0A569_9GAMM</name>
<dbReference type="Gene3D" id="3.90.1200.10">
    <property type="match status" value="1"/>
</dbReference>
<evidence type="ECO:0000313" key="3">
    <source>
        <dbReference type="Proteomes" id="UP000267187"/>
    </source>
</evidence>
<dbReference type="InterPro" id="IPR011009">
    <property type="entry name" value="Kinase-like_dom_sf"/>
</dbReference>
<feature type="domain" description="Aminoglycoside phosphotransferase" evidence="1">
    <location>
        <begin position="33"/>
        <end position="264"/>
    </location>
</feature>
<sequence length="352" mass="39883">MSEAIMMEKPATLSRDDLRQDFLDQSPWSTWNVEALKADASFRCYFRLTSGNSSVLLMDAPPATEDLDAYIRIASYLSECGLRAPRVLAQDLNHGFAVIEDFGFNTYTVLLDKGVPAEPLYTLAVDSLIQLHKAYGKTNIDVPRYDAGFYDDEAALFVDWYMPARLGRKLSTSERDDFLARFASLINSVNTKDECLVLRDYHVDNLMLVDGAEGVNACGQLDFQDALIGSRSYDLVSLLEDARRDVCPEMTERLLEHYLAEMPSTDRASFLRDYRVLSAHRHAKVIGIFVRLCVRDNKAHYLSYLPHVQQLFERSLQSPHLAPIAQWITAHHPDAITKPLVFDAQALRELLV</sequence>
<evidence type="ECO:0000259" key="1">
    <source>
        <dbReference type="Pfam" id="PF01636"/>
    </source>
</evidence>
<accession>A0A3M0A569</accession>